<dbReference type="Proteomes" id="UP001631969">
    <property type="component" value="Unassembled WGS sequence"/>
</dbReference>
<organism evidence="1 2">
    <name type="scientific">Paenibacillus mesotrionivorans</name>
    <dbReference type="NCBI Taxonomy" id="3160968"/>
    <lineage>
        <taxon>Bacteria</taxon>
        <taxon>Bacillati</taxon>
        <taxon>Bacillota</taxon>
        <taxon>Bacilli</taxon>
        <taxon>Bacillales</taxon>
        <taxon>Paenibacillaceae</taxon>
        <taxon>Paenibacillus</taxon>
    </lineage>
</organism>
<name>A0ACC7P447_9BACL</name>
<proteinExistence type="predicted"/>
<accession>A0ACC7P447</accession>
<sequence length="200" mass="20905">MPFSFSTKGLVFMTAFSALFVLSSYLNLHLGFSPVPISMENFVVMLAGAILGPVYGFGSIALVIALSVLGLPILDGRGGLALLTGPTGGFVWMFPVAAFLIGLVSRYVRGSRLWTTVALIAAAELFGSLLLYVTGVPWLAHAANYTFAKAMAAGCYPYLTGDAVKAVLAGLIAATVRQVFPLARITGQAGYSGVETTISK</sequence>
<keyword evidence="2" id="KW-1185">Reference proteome</keyword>
<reference evidence="1" key="1">
    <citation type="submission" date="2024-12" db="EMBL/GenBank/DDBJ databases">
        <authorList>
            <person name="Wu N."/>
        </authorList>
    </citation>
    <scope>NUCLEOTIDE SEQUENCE</scope>
    <source>
        <strain evidence="1">P15</strain>
    </source>
</reference>
<evidence type="ECO:0000313" key="2">
    <source>
        <dbReference type="Proteomes" id="UP001631969"/>
    </source>
</evidence>
<dbReference type="EMBL" id="JBJURJ010000016">
    <property type="protein sequence ID" value="MFM9331014.1"/>
    <property type="molecule type" value="Genomic_DNA"/>
</dbReference>
<comment type="caution">
    <text evidence="1">The sequence shown here is derived from an EMBL/GenBank/DDBJ whole genome shotgun (WGS) entry which is preliminary data.</text>
</comment>
<protein>
    <submittedName>
        <fullName evidence="1">Biotin transporter BioY</fullName>
    </submittedName>
</protein>
<evidence type="ECO:0000313" key="1">
    <source>
        <dbReference type="EMBL" id="MFM9331014.1"/>
    </source>
</evidence>
<gene>
    <name evidence="1" type="ORF">ACI1P1_22230</name>
</gene>